<feature type="region of interest" description="Disordered" evidence="1">
    <location>
        <begin position="466"/>
        <end position="512"/>
    </location>
</feature>
<feature type="compositionally biased region" description="Low complexity" evidence="1">
    <location>
        <begin position="273"/>
        <end position="288"/>
    </location>
</feature>
<keyword evidence="3" id="KW-1185">Reference proteome</keyword>
<feature type="compositionally biased region" description="Polar residues" evidence="1">
    <location>
        <begin position="210"/>
        <end position="242"/>
    </location>
</feature>
<feature type="region of interest" description="Disordered" evidence="1">
    <location>
        <begin position="206"/>
        <end position="288"/>
    </location>
</feature>
<comment type="caution">
    <text evidence="2">The sequence shown here is derived from an EMBL/GenBank/DDBJ whole genome shotgun (WGS) entry which is preliminary data.</text>
</comment>
<dbReference type="Proteomes" id="UP000663873">
    <property type="component" value="Unassembled WGS sequence"/>
</dbReference>
<feature type="region of interest" description="Disordered" evidence="1">
    <location>
        <begin position="150"/>
        <end position="180"/>
    </location>
</feature>
<feature type="compositionally biased region" description="Basic residues" evidence="1">
    <location>
        <begin position="424"/>
        <end position="434"/>
    </location>
</feature>
<sequence length="612" mass="69872">MNLNNGEEDPVFNQHCLELAKLLRTEQTEDFLHLYDSLPSEWNGFRYFEIFNDEYLQLDTAKEYIRQLQELDENEFELVYQRVFRNEDEQKHSSILMSQLPIQSSIIHNDEELTNNRITSLSHIQQKQYFEKTAANNLVANEKYDIASKSSSSIKKNADETNTKARRLQPITNNNDTHTMIQNNCRTRTPVDSFVQLNLTVEDYKKTRDPMSTSKTGNTNNQICVSQTTDTNQSNATQTNILKKQKSSTKNKSHEEASFDYFSKSTDDDRQQSRSSSSSPSTATTTTRLITSAINKNDLLDNQTYSKSKSFEHSKLIPNNDFDSHGSSVATKSSSENSGTQQESYELVQLNVNDEHHLLASQVPRFKLPAMDDPSGINNSTNDIHSYTPQRPQQNNYLVSSQQNRNPEHHEQYNTHHSNASHKPPSRSSKKRKQLQQQEIIRTELIPGHRGDLDVDELVMFIDGNSTAKQKQRHNSAPLRPTDTNKFKTISSLPDANSNNSGTSRRKSRKPIKITQELVNDNENKTSQIDEDIQSIDYIDDDDEITATTTHSINNAYTTNISLPNDDESHSNTIDIDATNDSSTTVSSIVKFLGHIFFFNLIYMKYQSKSII</sequence>
<accession>A0A820MA53</accession>
<feature type="region of interest" description="Disordered" evidence="1">
    <location>
        <begin position="316"/>
        <end position="343"/>
    </location>
</feature>
<proteinExistence type="predicted"/>
<feature type="compositionally biased region" description="Polar residues" evidence="1">
    <location>
        <begin position="325"/>
        <end position="343"/>
    </location>
</feature>
<feature type="region of interest" description="Disordered" evidence="1">
    <location>
        <begin position="369"/>
        <end position="447"/>
    </location>
</feature>
<evidence type="ECO:0000256" key="1">
    <source>
        <dbReference type="SAM" id="MobiDB-lite"/>
    </source>
</evidence>
<feature type="compositionally biased region" description="Polar residues" evidence="1">
    <location>
        <begin position="170"/>
        <end position="180"/>
    </location>
</feature>
<dbReference type="EMBL" id="CAJOBP010002700">
    <property type="protein sequence ID" value="CAF4369489.1"/>
    <property type="molecule type" value="Genomic_DNA"/>
</dbReference>
<dbReference type="AlphaFoldDB" id="A0A820MA53"/>
<feature type="compositionally biased region" description="Polar residues" evidence="1">
    <location>
        <begin position="482"/>
        <end position="503"/>
    </location>
</feature>
<evidence type="ECO:0000313" key="3">
    <source>
        <dbReference type="Proteomes" id="UP000663873"/>
    </source>
</evidence>
<reference evidence="2" key="1">
    <citation type="submission" date="2021-02" db="EMBL/GenBank/DDBJ databases">
        <authorList>
            <person name="Nowell W R."/>
        </authorList>
    </citation>
    <scope>NUCLEOTIDE SEQUENCE</scope>
</reference>
<feature type="compositionally biased region" description="Polar residues" evidence="1">
    <location>
        <begin position="376"/>
        <end position="405"/>
    </location>
</feature>
<organism evidence="2 3">
    <name type="scientific">Rotaria socialis</name>
    <dbReference type="NCBI Taxonomy" id="392032"/>
    <lineage>
        <taxon>Eukaryota</taxon>
        <taxon>Metazoa</taxon>
        <taxon>Spiralia</taxon>
        <taxon>Gnathifera</taxon>
        <taxon>Rotifera</taxon>
        <taxon>Eurotatoria</taxon>
        <taxon>Bdelloidea</taxon>
        <taxon>Philodinida</taxon>
        <taxon>Philodinidae</taxon>
        <taxon>Rotaria</taxon>
    </lineage>
</organism>
<name>A0A820MA53_9BILA</name>
<gene>
    <name evidence="2" type="ORF">UJA718_LOCUS16991</name>
</gene>
<protein>
    <submittedName>
        <fullName evidence="2">Uncharacterized protein</fullName>
    </submittedName>
</protein>
<evidence type="ECO:0000313" key="2">
    <source>
        <dbReference type="EMBL" id="CAF4369489.1"/>
    </source>
</evidence>